<proteinExistence type="predicted"/>
<reference evidence="1 2" key="1">
    <citation type="submission" date="2017-05" db="EMBL/GenBank/DDBJ databases">
        <title>Genome of assembly of the Bengalese finch, Lonchura striata domestica.</title>
        <authorList>
            <person name="Colquitt B.M."/>
            <person name="Brainard M.S."/>
        </authorList>
    </citation>
    <scope>NUCLEOTIDE SEQUENCE [LARGE SCALE GENOMIC DNA]</scope>
    <source>
        <strain evidence="1">White83orange57</strain>
    </source>
</reference>
<dbReference type="EMBL" id="MUZQ01000009">
    <property type="protein sequence ID" value="OWK63730.1"/>
    <property type="molecule type" value="Genomic_DNA"/>
</dbReference>
<organism evidence="1 2">
    <name type="scientific">Lonchura striata</name>
    <name type="common">white-rumped munia</name>
    <dbReference type="NCBI Taxonomy" id="40157"/>
    <lineage>
        <taxon>Eukaryota</taxon>
        <taxon>Metazoa</taxon>
        <taxon>Chordata</taxon>
        <taxon>Craniata</taxon>
        <taxon>Vertebrata</taxon>
        <taxon>Euteleostomi</taxon>
        <taxon>Archelosauria</taxon>
        <taxon>Archosauria</taxon>
        <taxon>Dinosauria</taxon>
        <taxon>Saurischia</taxon>
        <taxon>Theropoda</taxon>
        <taxon>Coelurosauria</taxon>
        <taxon>Aves</taxon>
        <taxon>Neognathae</taxon>
        <taxon>Neoaves</taxon>
        <taxon>Telluraves</taxon>
        <taxon>Australaves</taxon>
        <taxon>Passeriformes</taxon>
        <taxon>Passeroidea</taxon>
        <taxon>Estrildidae</taxon>
        <taxon>Estrildinae</taxon>
        <taxon>Lonchura</taxon>
    </lineage>
</organism>
<keyword evidence="2" id="KW-1185">Reference proteome</keyword>
<evidence type="ECO:0000313" key="1">
    <source>
        <dbReference type="EMBL" id="OWK63730.1"/>
    </source>
</evidence>
<gene>
    <name evidence="1" type="ORF">RLOC_00003686</name>
</gene>
<dbReference type="Proteomes" id="UP000197619">
    <property type="component" value="Unassembled WGS sequence"/>
</dbReference>
<dbReference type="AlphaFoldDB" id="A0A218VDB9"/>
<evidence type="ECO:0000313" key="2">
    <source>
        <dbReference type="Proteomes" id="UP000197619"/>
    </source>
</evidence>
<protein>
    <submittedName>
        <fullName evidence="1">Uncharacterized protein</fullName>
    </submittedName>
</protein>
<accession>A0A218VDB9</accession>
<name>A0A218VDB9_9PASE</name>
<sequence>MGPVPSLLVGTPPKCTTIPPRMAVAPFSSTLPRSPCSE</sequence>
<comment type="caution">
    <text evidence="1">The sequence shown here is derived from an EMBL/GenBank/DDBJ whole genome shotgun (WGS) entry which is preliminary data.</text>
</comment>